<protein>
    <submittedName>
        <fullName evidence="1">Uncharacterized protein</fullName>
    </submittedName>
</protein>
<keyword evidence="2" id="KW-1185">Reference proteome</keyword>
<proteinExistence type="predicted"/>
<organism evidence="1 2">
    <name type="scientific">Zasmidium cellare</name>
    <name type="common">Wine cellar mold</name>
    <name type="synonym">Racodium cellare</name>
    <dbReference type="NCBI Taxonomy" id="395010"/>
    <lineage>
        <taxon>Eukaryota</taxon>
        <taxon>Fungi</taxon>
        <taxon>Dikarya</taxon>
        <taxon>Ascomycota</taxon>
        <taxon>Pezizomycotina</taxon>
        <taxon>Dothideomycetes</taxon>
        <taxon>Dothideomycetidae</taxon>
        <taxon>Mycosphaerellales</taxon>
        <taxon>Mycosphaerellaceae</taxon>
        <taxon>Zasmidium</taxon>
    </lineage>
</organism>
<accession>A0ABR0EDM1</accession>
<dbReference type="EMBL" id="JAXOVC010000007">
    <property type="protein sequence ID" value="KAK4499572.1"/>
    <property type="molecule type" value="Genomic_DNA"/>
</dbReference>
<evidence type="ECO:0000313" key="2">
    <source>
        <dbReference type="Proteomes" id="UP001305779"/>
    </source>
</evidence>
<reference evidence="1 2" key="1">
    <citation type="journal article" date="2023" name="G3 (Bethesda)">
        <title>A chromosome-level genome assembly of Zasmidium syzygii isolated from banana leaves.</title>
        <authorList>
            <person name="van Westerhoven A.C."/>
            <person name="Mehrabi R."/>
            <person name="Talebi R."/>
            <person name="Steentjes M.B.F."/>
            <person name="Corcolon B."/>
            <person name="Chong P.A."/>
            <person name="Kema G.H.J."/>
            <person name="Seidl M.F."/>
        </authorList>
    </citation>
    <scope>NUCLEOTIDE SEQUENCE [LARGE SCALE GENOMIC DNA]</scope>
    <source>
        <strain evidence="1 2">P124</strain>
    </source>
</reference>
<sequence length="309" mass="35164">MRRRAAQPEGILTTSGLLYEGNFTEWQRRISAGFVFKGKPELAYPSIEYTDPSTGRPVYNNEHIVWDIESPISQVSPALLSRIQSPEDLSMGQLYARLEALCTPFRLMDLPVAVRKRIWKQIIEEGRRDALRSRNETWVIEASHRVPALMGVSRQLRQEVLPLYFTNCTFSLNAEVTEKQVWSSTGYYRTIRGRLERWANVFVGPSSAPYLRRFKLGVGCQRKTLDKSTGERYEDVVMVDIELSFSAGEGGGLKFRYPDNLCWASKAKIEALVTRVKGRGMGGTGQSILTAIREGGAVWHYIHLRLRDE</sequence>
<gene>
    <name evidence="1" type="ORF">PRZ48_010089</name>
</gene>
<comment type="caution">
    <text evidence="1">The sequence shown here is derived from an EMBL/GenBank/DDBJ whole genome shotgun (WGS) entry which is preliminary data.</text>
</comment>
<name>A0ABR0EDM1_ZASCE</name>
<dbReference type="Proteomes" id="UP001305779">
    <property type="component" value="Unassembled WGS sequence"/>
</dbReference>
<evidence type="ECO:0000313" key="1">
    <source>
        <dbReference type="EMBL" id="KAK4499572.1"/>
    </source>
</evidence>